<dbReference type="PANTHER" id="PTHR38731">
    <property type="entry name" value="LIPL45-RELATED LIPOPROTEIN-RELATED"/>
    <property type="match status" value="1"/>
</dbReference>
<dbReference type="InterPro" id="IPR006860">
    <property type="entry name" value="FecR"/>
</dbReference>
<dbReference type="InterPro" id="IPR036779">
    <property type="entry name" value="LysM_dom_sf"/>
</dbReference>
<keyword evidence="1" id="KW-0812">Transmembrane</keyword>
<keyword evidence="1" id="KW-1133">Transmembrane helix</keyword>
<feature type="transmembrane region" description="Helical" evidence="1">
    <location>
        <begin position="17"/>
        <end position="38"/>
    </location>
</feature>
<organism evidence="3 4">
    <name type="scientific">Leptospira idonii</name>
    <dbReference type="NCBI Taxonomy" id="1193500"/>
    <lineage>
        <taxon>Bacteria</taxon>
        <taxon>Pseudomonadati</taxon>
        <taxon>Spirochaetota</taxon>
        <taxon>Spirochaetia</taxon>
        <taxon>Leptospirales</taxon>
        <taxon>Leptospiraceae</taxon>
        <taxon>Leptospira</taxon>
    </lineage>
</organism>
<dbReference type="SMART" id="SM00257">
    <property type="entry name" value="LysM"/>
    <property type="match status" value="1"/>
</dbReference>
<evidence type="ECO:0000313" key="4">
    <source>
        <dbReference type="Proteomes" id="UP000298058"/>
    </source>
</evidence>
<dbReference type="Pfam" id="PF04773">
    <property type="entry name" value="FecR"/>
    <property type="match status" value="1"/>
</dbReference>
<evidence type="ECO:0000259" key="2">
    <source>
        <dbReference type="PROSITE" id="PS51782"/>
    </source>
</evidence>
<dbReference type="Gene3D" id="2.60.120.1440">
    <property type="match status" value="1"/>
</dbReference>
<keyword evidence="1" id="KW-0472">Membrane</keyword>
<dbReference type="OrthoDB" id="369729at2"/>
<evidence type="ECO:0000313" key="3">
    <source>
        <dbReference type="EMBL" id="TGN18660.1"/>
    </source>
</evidence>
<protein>
    <submittedName>
        <fullName evidence="3">LysM peptidoglycan-binding domain-containing protein</fullName>
    </submittedName>
</protein>
<dbReference type="AlphaFoldDB" id="A0A4R9LWP4"/>
<reference evidence="3" key="1">
    <citation type="journal article" date="2019" name="PLoS Negl. Trop. Dis.">
        <title>Revisiting the worldwide diversity of Leptospira species in the environment.</title>
        <authorList>
            <person name="Vincent A.T."/>
            <person name="Schiettekatte O."/>
            <person name="Bourhy P."/>
            <person name="Veyrier F.J."/>
            <person name="Picardeau M."/>
        </authorList>
    </citation>
    <scope>NUCLEOTIDE SEQUENCE [LARGE SCALE GENOMIC DNA]</scope>
    <source>
        <strain evidence="3">201300427</strain>
    </source>
</reference>
<feature type="domain" description="LysM" evidence="2">
    <location>
        <begin position="51"/>
        <end position="98"/>
    </location>
</feature>
<dbReference type="Pfam" id="PF01476">
    <property type="entry name" value="LysM"/>
    <property type="match status" value="1"/>
</dbReference>
<name>A0A4R9LWP4_9LEPT</name>
<proteinExistence type="predicted"/>
<comment type="caution">
    <text evidence="3">The sequence shown here is derived from an EMBL/GenBank/DDBJ whole genome shotgun (WGS) entry which is preliminary data.</text>
</comment>
<gene>
    <name evidence="3" type="ORF">EHS15_14905</name>
</gene>
<keyword evidence="4" id="KW-1185">Reference proteome</keyword>
<dbReference type="SUPFAM" id="SSF54106">
    <property type="entry name" value="LysM domain"/>
    <property type="match status" value="1"/>
</dbReference>
<dbReference type="PANTHER" id="PTHR38731:SF1">
    <property type="entry name" value="FECR PROTEIN DOMAIN-CONTAINING PROTEIN"/>
    <property type="match status" value="1"/>
</dbReference>
<dbReference type="Gene3D" id="3.10.350.10">
    <property type="entry name" value="LysM domain"/>
    <property type="match status" value="1"/>
</dbReference>
<dbReference type="Proteomes" id="UP000298058">
    <property type="component" value="Unassembled WGS sequence"/>
</dbReference>
<evidence type="ECO:0000256" key="1">
    <source>
        <dbReference type="SAM" id="Phobius"/>
    </source>
</evidence>
<dbReference type="PROSITE" id="PS51782">
    <property type="entry name" value="LYSM"/>
    <property type="match status" value="1"/>
</dbReference>
<sequence>MSPEGGIHTGFSRRFNMYLPSFGLFLSLLLLLNFFPLLSESNPTEFPKDGIVITVEKGQTLSTISKTYLDDPRKWKELLKSNKIDNPNLILPGMKLWVPASLGKKPIAEIARTQGETEVLLASQKKTSWENPSLGLGLYLRDEARTKLESYLELILNNGSLLELAPNSHVVMEKVKTDSEPDSFLLRKGRLRAIISKEQSTPPKKMFILKTPAATAEVKGTEFITEVDEKENTSVGCLEGKVEVSAQKVTVELNAGYATFVEKGKPPTTPFLIPKAPEIKP</sequence>
<dbReference type="InterPro" id="IPR018392">
    <property type="entry name" value="LysM"/>
</dbReference>
<dbReference type="EMBL" id="RQHW01000047">
    <property type="protein sequence ID" value="TGN18660.1"/>
    <property type="molecule type" value="Genomic_DNA"/>
</dbReference>
<accession>A0A4R9LWP4</accession>